<evidence type="ECO:0000313" key="5">
    <source>
        <dbReference type="Proteomes" id="UP000583127"/>
    </source>
</evidence>
<dbReference type="Pfam" id="PF18715">
    <property type="entry name" value="Phage_spike"/>
    <property type="match status" value="1"/>
</dbReference>
<dbReference type="InterPro" id="IPR040629">
    <property type="entry name" value="Phage_spike"/>
</dbReference>
<dbReference type="InterPro" id="IPR013046">
    <property type="entry name" value="GpV/Gp45"/>
</dbReference>
<feature type="domain" description="Gp5/Type VI secretion system Vgr protein OB-fold" evidence="2">
    <location>
        <begin position="19"/>
        <end position="95"/>
    </location>
</feature>
<feature type="region of interest" description="Disordered" evidence="1">
    <location>
        <begin position="1"/>
        <end position="28"/>
    </location>
</feature>
<organism evidence="4 5">
    <name type="scientific">Paraburkholderia antibiotica</name>
    <dbReference type="NCBI Taxonomy" id="2728839"/>
    <lineage>
        <taxon>Bacteria</taxon>
        <taxon>Pseudomonadati</taxon>
        <taxon>Pseudomonadota</taxon>
        <taxon>Betaproteobacteria</taxon>
        <taxon>Burkholderiales</taxon>
        <taxon>Burkholderiaceae</taxon>
        <taxon>Paraburkholderia</taxon>
    </lineage>
</organism>
<sequence length="247" mass="25753">MTVDRANEAQRRARNANQTGRVIDVDVSDPSAPRCRVAIGDPTVDDQGQESDWIPFEVARAGGMRSWSAPSKGEQVRIACPNGDLSQGTVTGALYSEENPAPSVREDEHLFDFGDGARISYDEEAHKLTVALPEGGVIAMAAPAKVEITTTTAMVQAAESITLDAPQTICRGALMVNGPLSFLSGASGESGPDGGPVLKMNGSAVYTGTVTAANFETPSGVSLVDHPHDAQGEFARTSKPIPTGSDS</sequence>
<comment type="caution">
    <text evidence="4">The sequence shown here is derived from an EMBL/GenBank/DDBJ whole genome shotgun (WGS) entry which is preliminary data.</text>
</comment>
<name>A0A7X9X5G5_9BURK</name>
<protein>
    <submittedName>
        <fullName evidence="4">Phage baseplate assembly protein V</fullName>
    </submittedName>
</protein>
<dbReference type="NCBIfam" id="TIGR01644">
    <property type="entry name" value="phage_P2_V"/>
    <property type="match status" value="1"/>
</dbReference>
<dbReference type="Pfam" id="PF04717">
    <property type="entry name" value="Phage_base_V"/>
    <property type="match status" value="1"/>
</dbReference>
<reference evidence="4 5" key="1">
    <citation type="submission" date="2020-04" db="EMBL/GenBank/DDBJ databases">
        <title>Paraburkholderia sp. G-4-1-8 isolated from soil.</title>
        <authorList>
            <person name="Dahal R.H."/>
        </authorList>
    </citation>
    <scope>NUCLEOTIDE SEQUENCE [LARGE SCALE GENOMIC DNA]</scope>
    <source>
        <strain evidence="4 5">G-4-1-8</strain>
    </source>
</reference>
<proteinExistence type="predicted"/>
<accession>A0A7X9X5G5</accession>
<evidence type="ECO:0000259" key="2">
    <source>
        <dbReference type="Pfam" id="PF04717"/>
    </source>
</evidence>
<dbReference type="InterPro" id="IPR037026">
    <property type="entry name" value="Vgr_OB-fold_dom_sf"/>
</dbReference>
<dbReference type="EMBL" id="JABBFZ010000006">
    <property type="protein sequence ID" value="NML31785.1"/>
    <property type="molecule type" value="Genomic_DNA"/>
</dbReference>
<dbReference type="AlphaFoldDB" id="A0A7X9X5G5"/>
<dbReference type="Proteomes" id="UP000583127">
    <property type="component" value="Unassembled WGS sequence"/>
</dbReference>
<feature type="compositionally biased region" description="Basic and acidic residues" evidence="1">
    <location>
        <begin position="1"/>
        <end position="11"/>
    </location>
</feature>
<evidence type="ECO:0000256" key="1">
    <source>
        <dbReference type="SAM" id="MobiDB-lite"/>
    </source>
</evidence>
<gene>
    <name evidence="4" type="ORF">HHL14_13170</name>
</gene>
<evidence type="ECO:0000259" key="3">
    <source>
        <dbReference type="Pfam" id="PF18715"/>
    </source>
</evidence>
<feature type="domain" description="Phage spike trimer" evidence="3">
    <location>
        <begin position="149"/>
        <end position="181"/>
    </location>
</feature>
<keyword evidence="5" id="KW-1185">Reference proteome</keyword>
<dbReference type="Gene3D" id="2.40.50.230">
    <property type="entry name" value="Gp5 N-terminal domain"/>
    <property type="match status" value="1"/>
</dbReference>
<feature type="region of interest" description="Disordered" evidence="1">
    <location>
        <begin position="225"/>
        <end position="247"/>
    </location>
</feature>
<dbReference type="Gene3D" id="6.20.150.10">
    <property type="match status" value="1"/>
</dbReference>
<dbReference type="InterPro" id="IPR006531">
    <property type="entry name" value="Gp5/Vgr_OB"/>
</dbReference>
<evidence type="ECO:0000313" key="4">
    <source>
        <dbReference type="EMBL" id="NML31785.1"/>
    </source>
</evidence>